<name>A0A918X8R7_9ACTN</name>
<dbReference type="RefSeq" id="WP_189828388.1">
    <property type="nucleotide sequence ID" value="NZ_BMVC01000031.1"/>
</dbReference>
<organism evidence="2 3">
    <name type="scientific">Streptomyces finlayi</name>
    <dbReference type="NCBI Taxonomy" id="67296"/>
    <lineage>
        <taxon>Bacteria</taxon>
        <taxon>Bacillati</taxon>
        <taxon>Actinomycetota</taxon>
        <taxon>Actinomycetes</taxon>
        <taxon>Kitasatosporales</taxon>
        <taxon>Streptomycetaceae</taxon>
        <taxon>Streptomyces</taxon>
    </lineage>
</organism>
<accession>A0A918X8R7</accession>
<dbReference type="EMBL" id="BMVC01000031">
    <property type="protein sequence ID" value="GHD18719.1"/>
    <property type="molecule type" value="Genomic_DNA"/>
</dbReference>
<reference evidence="2" key="2">
    <citation type="submission" date="2020-09" db="EMBL/GenBank/DDBJ databases">
        <authorList>
            <person name="Sun Q."/>
            <person name="Ohkuma M."/>
        </authorList>
    </citation>
    <scope>NUCLEOTIDE SEQUENCE</scope>
    <source>
        <strain evidence="2">JCM 4637</strain>
    </source>
</reference>
<evidence type="ECO:0000313" key="2">
    <source>
        <dbReference type="EMBL" id="GHD18719.1"/>
    </source>
</evidence>
<evidence type="ECO:0000256" key="1">
    <source>
        <dbReference type="SAM" id="MobiDB-lite"/>
    </source>
</evidence>
<gene>
    <name evidence="2" type="ORF">GCM10010334_81790</name>
</gene>
<protein>
    <submittedName>
        <fullName evidence="2">Uncharacterized protein</fullName>
    </submittedName>
</protein>
<comment type="caution">
    <text evidence="2">The sequence shown here is derived from an EMBL/GenBank/DDBJ whole genome shotgun (WGS) entry which is preliminary data.</text>
</comment>
<feature type="region of interest" description="Disordered" evidence="1">
    <location>
        <begin position="154"/>
        <end position="180"/>
    </location>
</feature>
<dbReference type="AlphaFoldDB" id="A0A918X8R7"/>
<sequence length="233" mass="26179">MAKPPRPAEIVVAGRALVNRDWMAERSGASKVTVGHWYKHRLDAPDEETRFPEKETTVERVDYYDREQFERFLDAHRSKKKKAVLPTDPALYEGDPEERIAIGEAAKLFHFASTAVIRKYLADHPGYFPEPVGTELMPSGKEARVFRRGDLQDFDKRRDGDNIGTGARQTPNPPRGANPETAQRVAVATAFLNEIGGWRRGAAGELAAREGGPAWQWDRAVRTARTQAEQNTQ</sequence>
<dbReference type="Proteomes" id="UP000638353">
    <property type="component" value="Unassembled WGS sequence"/>
</dbReference>
<evidence type="ECO:0000313" key="3">
    <source>
        <dbReference type="Proteomes" id="UP000638353"/>
    </source>
</evidence>
<proteinExistence type="predicted"/>
<reference evidence="2" key="1">
    <citation type="journal article" date="2014" name="Int. J. Syst. Evol. Microbiol.">
        <title>Complete genome sequence of Corynebacterium casei LMG S-19264T (=DSM 44701T), isolated from a smear-ripened cheese.</title>
        <authorList>
            <consortium name="US DOE Joint Genome Institute (JGI-PGF)"/>
            <person name="Walter F."/>
            <person name="Albersmeier A."/>
            <person name="Kalinowski J."/>
            <person name="Ruckert C."/>
        </authorList>
    </citation>
    <scope>NUCLEOTIDE SEQUENCE</scope>
    <source>
        <strain evidence="2">JCM 4637</strain>
    </source>
</reference>